<evidence type="ECO:0000256" key="4">
    <source>
        <dbReference type="ARBA" id="ARBA00022984"/>
    </source>
</evidence>
<dbReference type="PROSITE" id="PS51191">
    <property type="entry name" value="FEMABX"/>
    <property type="match status" value="1"/>
</dbReference>
<dbReference type="InterPro" id="IPR003447">
    <property type="entry name" value="FEMABX"/>
</dbReference>
<evidence type="ECO:0000313" key="7">
    <source>
        <dbReference type="EMBL" id="OGG16255.1"/>
    </source>
</evidence>
<dbReference type="InterPro" id="IPR050644">
    <property type="entry name" value="PG_Glycine_Bridge_Synth"/>
</dbReference>
<keyword evidence="5" id="KW-0012">Acyltransferase</keyword>
<dbReference type="PANTHER" id="PTHR36174:SF1">
    <property type="entry name" value="LIPID II:GLYCINE GLYCYLTRANSFERASE"/>
    <property type="match status" value="1"/>
</dbReference>
<dbReference type="GO" id="GO:0016755">
    <property type="term" value="F:aminoacyltransferase activity"/>
    <property type="evidence" value="ECO:0007669"/>
    <property type="project" value="InterPro"/>
</dbReference>
<evidence type="ECO:0000256" key="3">
    <source>
        <dbReference type="ARBA" id="ARBA00022960"/>
    </source>
</evidence>
<keyword evidence="3" id="KW-0133">Cell shape</keyword>
<proteinExistence type="inferred from homology"/>
<comment type="caution">
    <text evidence="7">The sequence shown here is derived from an EMBL/GenBank/DDBJ whole genome shotgun (WGS) entry which is preliminary data.</text>
</comment>
<name>A0A1F5ZVA1_9BACT</name>
<dbReference type="GO" id="GO:0009252">
    <property type="term" value="P:peptidoglycan biosynthetic process"/>
    <property type="evidence" value="ECO:0007669"/>
    <property type="project" value="UniProtKB-KW"/>
</dbReference>
<evidence type="ECO:0000256" key="6">
    <source>
        <dbReference type="ARBA" id="ARBA00023316"/>
    </source>
</evidence>
<evidence type="ECO:0000313" key="8">
    <source>
        <dbReference type="Proteomes" id="UP000176923"/>
    </source>
</evidence>
<evidence type="ECO:0000256" key="2">
    <source>
        <dbReference type="ARBA" id="ARBA00022679"/>
    </source>
</evidence>
<dbReference type="Pfam" id="PF02388">
    <property type="entry name" value="FemAB"/>
    <property type="match status" value="2"/>
</dbReference>
<dbReference type="SUPFAM" id="SSF55729">
    <property type="entry name" value="Acyl-CoA N-acyltransferases (Nat)"/>
    <property type="match status" value="2"/>
</dbReference>
<keyword evidence="4" id="KW-0573">Peptidoglycan synthesis</keyword>
<dbReference type="GO" id="GO:0071555">
    <property type="term" value="P:cell wall organization"/>
    <property type="evidence" value="ECO:0007669"/>
    <property type="project" value="UniProtKB-KW"/>
</dbReference>
<protein>
    <recommendedName>
        <fullName evidence="9">BioF2-like acetyltransferase domain-containing protein</fullName>
    </recommendedName>
</protein>
<evidence type="ECO:0000256" key="5">
    <source>
        <dbReference type="ARBA" id="ARBA00023315"/>
    </source>
</evidence>
<dbReference type="GO" id="GO:0008360">
    <property type="term" value="P:regulation of cell shape"/>
    <property type="evidence" value="ECO:0007669"/>
    <property type="project" value="UniProtKB-KW"/>
</dbReference>
<dbReference type="AlphaFoldDB" id="A0A1F5ZVA1"/>
<dbReference type="STRING" id="1798382.A3D77_02230"/>
<dbReference type="Proteomes" id="UP000176923">
    <property type="component" value="Unassembled WGS sequence"/>
</dbReference>
<dbReference type="InterPro" id="IPR016181">
    <property type="entry name" value="Acyl_CoA_acyltransferase"/>
</dbReference>
<comment type="similarity">
    <text evidence="1">Belongs to the FemABX family.</text>
</comment>
<dbReference type="PANTHER" id="PTHR36174">
    <property type="entry name" value="LIPID II:GLYCINE GLYCYLTRANSFERASE"/>
    <property type="match status" value="1"/>
</dbReference>
<reference evidence="7 8" key="1">
    <citation type="journal article" date="2016" name="Nat. Commun.">
        <title>Thousands of microbial genomes shed light on interconnected biogeochemical processes in an aquifer system.</title>
        <authorList>
            <person name="Anantharaman K."/>
            <person name="Brown C.T."/>
            <person name="Hug L.A."/>
            <person name="Sharon I."/>
            <person name="Castelle C.J."/>
            <person name="Probst A.J."/>
            <person name="Thomas B.C."/>
            <person name="Singh A."/>
            <person name="Wilkins M.J."/>
            <person name="Karaoz U."/>
            <person name="Brodie E.L."/>
            <person name="Williams K.H."/>
            <person name="Hubbard S.S."/>
            <person name="Banfield J.F."/>
        </authorList>
    </citation>
    <scope>NUCLEOTIDE SEQUENCE [LARGE SCALE GENOMIC DNA]</scope>
</reference>
<gene>
    <name evidence="7" type="ORF">A3D77_02230</name>
</gene>
<evidence type="ECO:0000256" key="1">
    <source>
        <dbReference type="ARBA" id="ARBA00009943"/>
    </source>
</evidence>
<keyword evidence="2" id="KW-0808">Transferase</keyword>
<sequence>MIKEVRSENDWEAYIREHSPVALFQSWSWGEIVEKAWRLGNFSEDKLTSVAQVAKIDARRGRFLHIRHGPILSSWDRESLSIWVDYFISLAKKERANFIRMSPLIPNTEYNERLFKDFHFRPSPIHAMDGEYCWVLNVDKSEEELLSGMRKTTRYLIRQAEKIGVKIEKSKNPKDLEDFMTLYEMTASRHGFTKHTGIVDEFMEFLKKDQILLFKGYFDKKLLSAALILFYNNQAVYHHSASVDQKIPVNYLLQWEAIKEARKRNKKIYNFWGIAPTDRKTHPWYGLSLFKKGFGGHSLEYMHAHDLPVNRKYLITLAVESFRKIKKRY</sequence>
<accession>A0A1F5ZVA1</accession>
<dbReference type="EMBL" id="MFJL01000014">
    <property type="protein sequence ID" value="OGG16255.1"/>
    <property type="molecule type" value="Genomic_DNA"/>
</dbReference>
<evidence type="ECO:0008006" key="9">
    <source>
        <dbReference type="Google" id="ProtNLM"/>
    </source>
</evidence>
<dbReference type="Gene3D" id="3.40.630.30">
    <property type="match status" value="2"/>
</dbReference>
<keyword evidence="6" id="KW-0961">Cell wall biogenesis/degradation</keyword>
<organism evidence="7 8">
    <name type="scientific">Candidatus Gottesmanbacteria bacterium RIFCSPHIGHO2_02_FULL_39_11</name>
    <dbReference type="NCBI Taxonomy" id="1798382"/>
    <lineage>
        <taxon>Bacteria</taxon>
        <taxon>Candidatus Gottesmaniibacteriota</taxon>
    </lineage>
</organism>